<dbReference type="GO" id="GO:0008017">
    <property type="term" value="F:microtubule binding"/>
    <property type="evidence" value="ECO:0007669"/>
    <property type="project" value="InterPro"/>
</dbReference>
<organism evidence="6">
    <name type="scientific">Medioppia subpectinata</name>
    <dbReference type="NCBI Taxonomy" id="1979941"/>
    <lineage>
        <taxon>Eukaryota</taxon>
        <taxon>Metazoa</taxon>
        <taxon>Ecdysozoa</taxon>
        <taxon>Arthropoda</taxon>
        <taxon>Chelicerata</taxon>
        <taxon>Arachnida</taxon>
        <taxon>Acari</taxon>
        <taxon>Acariformes</taxon>
        <taxon>Sarcoptiformes</taxon>
        <taxon>Oribatida</taxon>
        <taxon>Brachypylina</taxon>
        <taxon>Oppioidea</taxon>
        <taxon>Oppiidae</taxon>
        <taxon>Medioppia</taxon>
    </lineage>
</organism>
<dbReference type="InterPro" id="IPR009829">
    <property type="entry name" value="SKA1"/>
</dbReference>
<dbReference type="GO" id="GO:0005876">
    <property type="term" value="C:spindle microtubule"/>
    <property type="evidence" value="ECO:0007669"/>
    <property type="project" value="TreeGrafter"/>
</dbReference>
<dbReference type="PANTHER" id="PTHR28573:SF1">
    <property type="entry name" value="SPINDLE AND KINETOCHORE-ASSOCIATED PROTEIN 1"/>
    <property type="match status" value="1"/>
</dbReference>
<feature type="region of interest" description="Disordered" evidence="5">
    <location>
        <begin position="142"/>
        <end position="193"/>
    </location>
</feature>
<evidence type="ECO:0000256" key="2">
    <source>
        <dbReference type="ARBA" id="ARBA00023054"/>
    </source>
</evidence>
<dbReference type="Gene3D" id="1.10.10.1890">
    <property type="entry name" value="Ska1 microtubule binding domain-like"/>
    <property type="match status" value="1"/>
</dbReference>
<dbReference type="OrthoDB" id="5962at2759"/>
<dbReference type="GO" id="GO:0000940">
    <property type="term" value="C:outer kinetochore"/>
    <property type="evidence" value="ECO:0007669"/>
    <property type="project" value="TreeGrafter"/>
</dbReference>
<comment type="similarity">
    <text evidence="1">Belongs to the SKA1 family.</text>
</comment>
<dbReference type="PANTHER" id="PTHR28573">
    <property type="entry name" value="SPINDLE AND KINETOCHORE-ASSOCIATED PROTEIN 1"/>
    <property type="match status" value="1"/>
</dbReference>
<name>A0A7R9Q789_9ACAR</name>
<dbReference type="InterPro" id="IPR042031">
    <property type="entry name" value="SKA1_MBD_sf"/>
</dbReference>
<feature type="compositionally biased region" description="Polar residues" evidence="5">
    <location>
        <begin position="163"/>
        <end position="187"/>
    </location>
</feature>
<evidence type="ECO:0000256" key="4">
    <source>
        <dbReference type="ARBA" id="ARBA00047202"/>
    </source>
</evidence>
<dbReference type="GO" id="GO:0072686">
    <property type="term" value="C:mitotic spindle"/>
    <property type="evidence" value="ECO:0007669"/>
    <property type="project" value="TreeGrafter"/>
</dbReference>
<dbReference type="GO" id="GO:0000278">
    <property type="term" value="P:mitotic cell cycle"/>
    <property type="evidence" value="ECO:0007669"/>
    <property type="project" value="TreeGrafter"/>
</dbReference>
<dbReference type="EMBL" id="CAJPIZ010016160">
    <property type="protein sequence ID" value="CAG2115590.1"/>
    <property type="molecule type" value="Genomic_DNA"/>
</dbReference>
<evidence type="ECO:0000313" key="6">
    <source>
        <dbReference type="EMBL" id="CAD7635160.1"/>
    </source>
</evidence>
<protein>
    <recommendedName>
        <fullName evidence="3">SKA complex subunit 1</fullName>
    </recommendedName>
    <alternativeName>
        <fullName evidence="4">Spindle and kinetochore-associated protein 1</fullName>
    </alternativeName>
</protein>
<evidence type="ECO:0000256" key="5">
    <source>
        <dbReference type="SAM" id="MobiDB-lite"/>
    </source>
</evidence>
<dbReference type="GO" id="GO:0031110">
    <property type="term" value="P:regulation of microtubule polymerization or depolymerization"/>
    <property type="evidence" value="ECO:0007669"/>
    <property type="project" value="TreeGrafter"/>
</dbReference>
<dbReference type="Proteomes" id="UP000759131">
    <property type="component" value="Unassembled WGS sequence"/>
</dbReference>
<dbReference type="GO" id="GO:0051301">
    <property type="term" value="P:cell division"/>
    <property type="evidence" value="ECO:0007669"/>
    <property type="project" value="InterPro"/>
</dbReference>
<dbReference type="EMBL" id="OC870735">
    <property type="protein sequence ID" value="CAD7635160.1"/>
    <property type="molecule type" value="Genomic_DNA"/>
</dbReference>
<dbReference type="GO" id="GO:0007059">
    <property type="term" value="P:chromosome segregation"/>
    <property type="evidence" value="ECO:0007669"/>
    <property type="project" value="InterPro"/>
</dbReference>
<evidence type="ECO:0000313" key="7">
    <source>
        <dbReference type="Proteomes" id="UP000759131"/>
    </source>
</evidence>
<proteinExistence type="inferred from homology"/>
<evidence type="ECO:0000256" key="1">
    <source>
        <dbReference type="ARBA" id="ARBA00006836"/>
    </source>
</evidence>
<dbReference type="AlphaFoldDB" id="A0A7R9Q789"/>
<accession>A0A7R9Q789</accession>
<keyword evidence="2" id="KW-0175">Coiled coil</keyword>
<reference evidence="6" key="1">
    <citation type="submission" date="2020-11" db="EMBL/GenBank/DDBJ databases">
        <authorList>
            <person name="Tran Van P."/>
        </authorList>
    </citation>
    <scope>NUCLEOTIDE SEQUENCE</scope>
</reference>
<sequence length="331" mass="38221">MNCESLDQLLNHFHSKISIITDLFPLSQLYDNYDHKNEWKRNAVLDSNHWIQSTDSSDNYCLESVPKKPDLKEMSQMIVEMKAMIADIKTLVRQQKRIIGDRNTKYSHRLDLMVKHCEHINHNIPTFLTNKGKANEENNELPVKRQTNGHNNNHKPVSKAMPKSTSNAKPVNTTKPNPKSTQSQTARTGGKKCVAKDTSIPSIAFITTEEFATIPHYMLGRLTYDVMNRAVADFNRTIQTKYKIIANYSTKYSDEEMRKYVHFKEEENSETDGEYFCTTSDLKDLSDLKVDITIRKAIVCLRHCKRIKEIRGNPPKLIRYAIVKTNTQLIN</sequence>
<gene>
    <name evidence="6" type="ORF">OSB1V03_LOCUS15552</name>
</gene>
<evidence type="ECO:0000256" key="3">
    <source>
        <dbReference type="ARBA" id="ARBA00047182"/>
    </source>
</evidence>
<dbReference type="Pfam" id="PF07160">
    <property type="entry name" value="SKA1"/>
    <property type="match status" value="1"/>
</dbReference>
<keyword evidence="7" id="KW-1185">Reference proteome</keyword>
<dbReference type="FunFam" id="1.10.10.1890:FF:000002">
    <property type="entry name" value="Spindle and kinetochore-associated protein 1"/>
    <property type="match status" value="1"/>
</dbReference>